<evidence type="ECO:0000256" key="1">
    <source>
        <dbReference type="ARBA" id="ARBA00004651"/>
    </source>
</evidence>
<keyword evidence="4" id="KW-0997">Cell inner membrane</keyword>
<keyword evidence="3" id="KW-1003">Cell membrane</keyword>
<dbReference type="FunFam" id="3.40.50.300:FF:001001">
    <property type="entry name" value="Multidrug ABC transporter ATP-binding protein"/>
    <property type="match status" value="1"/>
</dbReference>
<proteinExistence type="predicted"/>
<evidence type="ECO:0000256" key="5">
    <source>
        <dbReference type="ARBA" id="ARBA00022692"/>
    </source>
</evidence>
<dbReference type="Proteomes" id="UP000253958">
    <property type="component" value="Chromosome"/>
</dbReference>
<feature type="transmembrane region" description="Helical" evidence="11">
    <location>
        <begin position="79"/>
        <end position="101"/>
    </location>
</feature>
<feature type="domain" description="ABC transporter" evidence="12">
    <location>
        <begin position="361"/>
        <end position="595"/>
    </location>
</feature>
<dbReference type="InterPro" id="IPR003593">
    <property type="entry name" value="AAA+_ATPase"/>
</dbReference>
<organism evidence="14 15">
    <name type="scientific">Micromonospora aurantiaca</name>
    <name type="common">nom. illeg.</name>
    <dbReference type="NCBI Taxonomy" id="47850"/>
    <lineage>
        <taxon>Bacteria</taxon>
        <taxon>Bacillati</taxon>
        <taxon>Actinomycetota</taxon>
        <taxon>Actinomycetes</taxon>
        <taxon>Micromonosporales</taxon>
        <taxon>Micromonosporaceae</taxon>
        <taxon>Micromonospora</taxon>
    </lineage>
</organism>
<dbReference type="InterPro" id="IPR039421">
    <property type="entry name" value="Type_1_exporter"/>
</dbReference>
<dbReference type="SUPFAM" id="SSF52540">
    <property type="entry name" value="P-loop containing nucleoside triphosphate hydrolases"/>
    <property type="match status" value="1"/>
</dbReference>
<keyword evidence="6" id="KW-0547">Nucleotide-binding</keyword>
<dbReference type="SUPFAM" id="SSF90123">
    <property type="entry name" value="ABC transporter transmembrane region"/>
    <property type="match status" value="1"/>
</dbReference>
<dbReference type="GO" id="GO:0015421">
    <property type="term" value="F:ABC-type oligopeptide transporter activity"/>
    <property type="evidence" value="ECO:0007669"/>
    <property type="project" value="TreeGrafter"/>
</dbReference>
<feature type="transmembrane region" description="Helical" evidence="11">
    <location>
        <begin position="263"/>
        <end position="287"/>
    </location>
</feature>
<dbReference type="PANTHER" id="PTHR43394:SF1">
    <property type="entry name" value="ATP-BINDING CASSETTE SUB-FAMILY B MEMBER 10, MITOCHONDRIAL"/>
    <property type="match status" value="1"/>
</dbReference>
<dbReference type="InterPro" id="IPR017871">
    <property type="entry name" value="ABC_transporter-like_CS"/>
</dbReference>
<dbReference type="PROSITE" id="PS50893">
    <property type="entry name" value="ABC_TRANSPORTER_2"/>
    <property type="match status" value="1"/>
</dbReference>
<evidence type="ECO:0000256" key="2">
    <source>
        <dbReference type="ARBA" id="ARBA00022448"/>
    </source>
</evidence>
<dbReference type="GO" id="GO:0005886">
    <property type="term" value="C:plasma membrane"/>
    <property type="evidence" value="ECO:0007669"/>
    <property type="project" value="UniProtKB-SubCell"/>
</dbReference>
<dbReference type="Gene3D" id="1.20.1560.10">
    <property type="entry name" value="ABC transporter type 1, transmembrane domain"/>
    <property type="match status" value="1"/>
</dbReference>
<dbReference type="AlphaFoldDB" id="A0A6N3KAI4"/>
<keyword evidence="5 11" id="KW-0812">Transmembrane</keyword>
<dbReference type="RefSeq" id="WP_114921015.1">
    <property type="nucleotide sequence ID" value="NZ_CP031263.1"/>
</dbReference>
<dbReference type="SMART" id="SM00382">
    <property type="entry name" value="AAA"/>
    <property type="match status" value="1"/>
</dbReference>
<feature type="transmembrane region" description="Helical" evidence="11">
    <location>
        <begin position="177"/>
        <end position="198"/>
    </location>
</feature>
<evidence type="ECO:0000256" key="9">
    <source>
        <dbReference type="ARBA" id="ARBA00023136"/>
    </source>
</evidence>
<dbReference type="Pfam" id="PF00005">
    <property type="entry name" value="ABC_tran"/>
    <property type="match status" value="1"/>
</dbReference>
<dbReference type="InterPro" id="IPR003439">
    <property type="entry name" value="ABC_transporter-like_ATP-bd"/>
</dbReference>
<keyword evidence="8 11" id="KW-1133">Transmembrane helix</keyword>
<sequence>MSTTTGETTETTETTEATEATESTWRTLRRGLALSPELRTGLAGTLALALVYMVGRVAVPVAVQRGIDHGIVGGLDLNVISLTVAITAGVLVVTTACGYLMMRRLFTVSETALAGVRTRAFRHVHDLSMLHQQSERRGSLVSRVTSDVDQITQFLQWGGVILIVNLGQLLVTTAVMLAYSWQLTLVVLVAFAPAVLVIRQLQRRLAGAYGLVRQRTGTLLGAIGESVVGAPVIRAYGIAGRTARRLDTAIDGQRVAQQRAIRISIMGSSVGELAAGLALAGVVVVGVSLGVDGTLTVGQLTAFLFLVTLFIQPVQIATEVLNEAQNAIAGWRRVLDVLDVSPDVADPGEQGRELPPGPLDARFAGVTFAYPGGPPVLHDVTLDIPAKSRVAVVGETGSGKTTFAKLLTRLMDPTEGQVLLSGVDLRQVRFDSLRSRVVMVPQDGFLFDATVGENVRFARPDLTDERLTAAFAELGLSDWLDGLPSGLDTPVGERGEALSVGERQLVALARAYVADPDLLVLDEATSAVDPATEVRLQRTLDAVTRGRTTLAIAHRLSTAQAADEVIVVDRGRIVQRGPHEELVRDADSVYALLYASWLEQTR</sequence>
<evidence type="ECO:0000256" key="3">
    <source>
        <dbReference type="ARBA" id="ARBA00022475"/>
    </source>
</evidence>
<dbReference type="PROSITE" id="PS50929">
    <property type="entry name" value="ABC_TM1F"/>
    <property type="match status" value="1"/>
</dbReference>
<feature type="transmembrane region" description="Helical" evidence="11">
    <location>
        <begin position="38"/>
        <end position="59"/>
    </location>
</feature>
<evidence type="ECO:0000259" key="13">
    <source>
        <dbReference type="PROSITE" id="PS50929"/>
    </source>
</evidence>
<protein>
    <submittedName>
        <fullName evidence="14">ABC transporter ATP-binding protein</fullName>
    </submittedName>
</protein>
<evidence type="ECO:0000256" key="7">
    <source>
        <dbReference type="ARBA" id="ARBA00022840"/>
    </source>
</evidence>
<dbReference type="Gene3D" id="3.40.50.300">
    <property type="entry name" value="P-loop containing nucleotide triphosphate hydrolases"/>
    <property type="match status" value="1"/>
</dbReference>
<keyword evidence="9 11" id="KW-0472">Membrane</keyword>
<evidence type="ECO:0000259" key="12">
    <source>
        <dbReference type="PROSITE" id="PS50893"/>
    </source>
</evidence>
<dbReference type="InterPro" id="IPR036640">
    <property type="entry name" value="ABC1_TM_sf"/>
</dbReference>
<keyword evidence="7 14" id="KW-0067">ATP-binding</keyword>
<evidence type="ECO:0000256" key="6">
    <source>
        <dbReference type="ARBA" id="ARBA00022741"/>
    </source>
</evidence>
<dbReference type="GO" id="GO:0016887">
    <property type="term" value="F:ATP hydrolysis activity"/>
    <property type="evidence" value="ECO:0007669"/>
    <property type="project" value="InterPro"/>
</dbReference>
<dbReference type="InterPro" id="IPR027417">
    <property type="entry name" value="P-loop_NTPase"/>
</dbReference>
<dbReference type="EMBL" id="CP031263">
    <property type="protein sequence ID" value="AXH94009.1"/>
    <property type="molecule type" value="Genomic_DNA"/>
</dbReference>
<evidence type="ECO:0000313" key="15">
    <source>
        <dbReference type="Proteomes" id="UP000253958"/>
    </source>
</evidence>
<reference evidence="14 15" key="2">
    <citation type="submission" date="2018-08" db="EMBL/GenBank/DDBJ databases">
        <title>Streptomyces kandeliansis sp. nov., an endophytic bacterium isolated from mangrove plant.</title>
        <authorList>
            <person name="Wang R."/>
        </authorList>
    </citation>
    <scope>NUCLEOTIDE SEQUENCE [LARGE SCALE GENOMIC DNA]</scope>
    <source>
        <strain evidence="15">H14(2018)</strain>
    </source>
</reference>
<evidence type="ECO:0000256" key="10">
    <source>
        <dbReference type="SAM" id="MobiDB-lite"/>
    </source>
</evidence>
<dbReference type="GO" id="GO:0005524">
    <property type="term" value="F:ATP binding"/>
    <property type="evidence" value="ECO:0007669"/>
    <property type="project" value="UniProtKB-KW"/>
</dbReference>
<evidence type="ECO:0000256" key="11">
    <source>
        <dbReference type="SAM" id="Phobius"/>
    </source>
</evidence>
<dbReference type="InterPro" id="IPR011527">
    <property type="entry name" value="ABC1_TM_dom"/>
</dbReference>
<dbReference type="PROSITE" id="PS00211">
    <property type="entry name" value="ABC_TRANSPORTER_1"/>
    <property type="match status" value="1"/>
</dbReference>
<dbReference type="Pfam" id="PF00664">
    <property type="entry name" value="ABC_membrane"/>
    <property type="match status" value="1"/>
</dbReference>
<evidence type="ECO:0000313" key="14">
    <source>
        <dbReference type="EMBL" id="AXH94009.1"/>
    </source>
</evidence>
<evidence type="ECO:0000256" key="4">
    <source>
        <dbReference type="ARBA" id="ARBA00022519"/>
    </source>
</evidence>
<comment type="subcellular location">
    <subcellularLocation>
        <location evidence="1">Cell membrane</location>
        <topology evidence="1">Multi-pass membrane protein</topology>
    </subcellularLocation>
</comment>
<feature type="transmembrane region" description="Helical" evidence="11">
    <location>
        <begin position="154"/>
        <end position="171"/>
    </location>
</feature>
<dbReference type="PANTHER" id="PTHR43394">
    <property type="entry name" value="ATP-DEPENDENT PERMEASE MDL1, MITOCHONDRIAL"/>
    <property type="match status" value="1"/>
</dbReference>
<feature type="region of interest" description="Disordered" evidence="10">
    <location>
        <begin position="1"/>
        <end position="22"/>
    </location>
</feature>
<feature type="transmembrane region" description="Helical" evidence="11">
    <location>
        <begin position="293"/>
        <end position="311"/>
    </location>
</feature>
<reference evidence="14 15" key="1">
    <citation type="submission" date="2018-07" db="EMBL/GenBank/DDBJ databases">
        <authorList>
            <person name="Ye Y."/>
        </authorList>
    </citation>
    <scope>NUCLEOTIDE SEQUENCE [LARGE SCALE GENOMIC DNA]</scope>
    <source>
        <strain evidence="15">H14(2018)</strain>
    </source>
</reference>
<keyword evidence="2" id="KW-0813">Transport</keyword>
<name>A0A6N3KAI4_9ACTN</name>
<feature type="domain" description="ABC transmembrane type-1" evidence="13">
    <location>
        <begin position="43"/>
        <end position="326"/>
    </location>
</feature>
<accession>A0A6N3KAI4</accession>
<evidence type="ECO:0000256" key="8">
    <source>
        <dbReference type="ARBA" id="ARBA00022989"/>
    </source>
</evidence>
<gene>
    <name evidence="14" type="ORF">DVH21_31225</name>
</gene>